<organism evidence="2 3">
    <name type="scientific">candidate division MSBL1 archaeon SCGC-AAA382N08</name>
    <dbReference type="NCBI Taxonomy" id="1698285"/>
    <lineage>
        <taxon>Archaea</taxon>
        <taxon>Methanobacteriati</taxon>
        <taxon>Methanobacteriota</taxon>
        <taxon>candidate division MSBL1</taxon>
    </lineage>
</organism>
<dbReference type="EMBL" id="LHYJ01000001">
    <property type="protein sequence ID" value="KXB08835.1"/>
    <property type="molecule type" value="Genomic_DNA"/>
</dbReference>
<protein>
    <submittedName>
        <fullName evidence="2">Uncharacterized protein</fullName>
    </submittedName>
</protein>
<keyword evidence="1" id="KW-0812">Transmembrane</keyword>
<feature type="transmembrane region" description="Helical" evidence="1">
    <location>
        <begin position="289"/>
        <end position="311"/>
    </location>
</feature>
<feature type="transmembrane region" description="Helical" evidence="1">
    <location>
        <begin position="317"/>
        <end position="340"/>
    </location>
</feature>
<keyword evidence="3" id="KW-1185">Reference proteome</keyword>
<feature type="transmembrane region" description="Helical" evidence="1">
    <location>
        <begin position="386"/>
        <end position="405"/>
    </location>
</feature>
<reference evidence="2 3" key="1">
    <citation type="journal article" date="2016" name="Sci. Rep.">
        <title>Metabolic traits of an uncultured archaeal lineage -MSBL1- from brine pools of the Red Sea.</title>
        <authorList>
            <person name="Mwirichia R."/>
            <person name="Alam I."/>
            <person name="Rashid M."/>
            <person name="Vinu M."/>
            <person name="Ba-Alawi W."/>
            <person name="Anthony Kamau A."/>
            <person name="Kamanda Ngugi D."/>
            <person name="Goker M."/>
            <person name="Klenk H.P."/>
            <person name="Bajic V."/>
            <person name="Stingl U."/>
        </authorList>
    </citation>
    <scope>NUCLEOTIDE SEQUENCE [LARGE SCALE GENOMIC DNA]</scope>
    <source>
        <strain evidence="2">SCGC-AAA382N08</strain>
    </source>
</reference>
<dbReference type="Proteomes" id="UP000070175">
    <property type="component" value="Unassembled WGS sequence"/>
</dbReference>
<keyword evidence="1" id="KW-1133">Transmembrane helix</keyword>
<accession>A0A133VQX8</accession>
<proteinExistence type="predicted"/>
<gene>
    <name evidence="2" type="ORF">AKJ56_00015</name>
</gene>
<evidence type="ECO:0000313" key="2">
    <source>
        <dbReference type="EMBL" id="KXB08835.1"/>
    </source>
</evidence>
<keyword evidence="1" id="KW-0472">Membrane</keyword>
<evidence type="ECO:0000256" key="1">
    <source>
        <dbReference type="SAM" id="Phobius"/>
    </source>
</evidence>
<feature type="transmembrane region" description="Helical" evidence="1">
    <location>
        <begin position="411"/>
        <end position="429"/>
    </location>
</feature>
<name>A0A133VQX8_9EURY</name>
<evidence type="ECO:0000313" key="3">
    <source>
        <dbReference type="Proteomes" id="UP000070175"/>
    </source>
</evidence>
<dbReference type="AlphaFoldDB" id="A0A133VQX8"/>
<comment type="caution">
    <text evidence="2">The sequence shown here is derived from an EMBL/GenBank/DDBJ whole genome shotgun (WGS) entry which is preliminary data.</text>
</comment>
<sequence length="483" mass="56291">MNNLTPALKRLVERYQDWYRSFQQEPDRVIHVDRASSKDVARQQQHLFRKSVILKILNRELIKNKNNEIAALLIKELIRKRYLPNDSLPQDKVQRVQEIIDRQVFILGHAPQRQRGKTKAQLQNWLLSIAACEIERTLVPQKEKSLLDYTTEVMNQRLEGEALNELEQEEKETQIFLACQEVLLGLDQSVVAYYLLLRKFPAWNDPSQDQLIDLAVDIYSLWEEVRESLNHPRRKIRAICRKYEPSFLLLNDILKENLSSVEQLKNPNWTEKKIKRAYHERIEQLKHKLFRTALFASSVIFFLSLFSFSILKITHLTFLSWAVIGLSAVGLTVLTGLLTITVGPPPSKNLSLITMKVMRTIYESKQRTHSIEVLNYSNSASRALTALFYLLTLAITAIMIIWPLVSFELPLLPALVFLVFLSLIFTVRYRLEERVERLEVGERKSLLRNITEILSSPFRKSENWLTTNRKNYPLITGLGSIIR</sequence>